<evidence type="ECO:0000313" key="2">
    <source>
        <dbReference type="EMBL" id="EEU37357.1"/>
    </source>
</evidence>
<dbReference type="PANTHER" id="PTHR36978:SF8">
    <property type="entry name" value="NAD DEPENDENT EPIMERASE_DEHYDRATASE"/>
    <property type="match status" value="1"/>
</dbReference>
<dbReference type="Pfam" id="PF17784">
    <property type="entry name" value="Sulfotransfer_4"/>
    <property type="match status" value="1"/>
</dbReference>
<accession>C7ZEV3</accession>
<proteinExistence type="predicted"/>
<dbReference type="Proteomes" id="UP000005206">
    <property type="component" value="Chromosome 11"/>
</dbReference>
<dbReference type="eggNOG" id="ENOG502RY50">
    <property type="taxonomic scope" value="Eukaryota"/>
</dbReference>
<evidence type="ECO:0000313" key="3">
    <source>
        <dbReference type="Proteomes" id="UP000005206"/>
    </source>
</evidence>
<evidence type="ECO:0008006" key="4">
    <source>
        <dbReference type="Google" id="ProtNLM"/>
    </source>
</evidence>
<sequence>MAYLNTWWYRFLEDHVYALPEPPPRVRTKPLEVICVGLPRSATESLQHALLTLGYDHTYHGWDIICEKPNYAPQWIKFCRKKWFGPLDGNTKFTQEDFDAVMGHSTAVTDAAGSVFAAELIEAYPDAKVVLNYRKDLDAWYRSVSNTLANVKHNWVLWILSFLSRHGFWAWHVYLDFMWSGIFRGLDNDIETGVARNGKWIYKGHDKNIATRFVDLSPRKGCWSGLSRMLCEFLGKPVPDEPFPHTNAAAGWDNHEDTIAKMYMMEALQTILALSVILVGTGALIYKLIL</sequence>
<dbReference type="SUPFAM" id="SSF52540">
    <property type="entry name" value="P-loop containing nucleoside triphosphate hydrolases"/>
    <property type="match status" value="1"/>
</dbReference>
<dbReference type="RefSeq" id="XP_003043070.1">
    <property type="nucleotide sequence ID" value="XM_003043024.1"/>
</dbReference>
<dbReference type="VEuPathDB" id="FungiDB:NECHADRAFT_97095"/>
<dbReference type="PANTHER" id="PTHR36978">
    <property type="entry name" value="P-LOOP CONTAINING NUCLEOTIDE TRIPHOSPHATE HYDROLASE"/>
    <property type="match status" value="1"/>
</dbReference>
<dbReference type="EMBL" id="GG698922">
    <property type="protein sequence ID" value="EEU37357.1"/>
    <property type="molecule type" value="Genomic_DNA"/>
</dbReference>
<keyword evidence="1" id="KW-0812">Transmembrane</keyword>
<dbReference type="GeneID" id="9665258"/>
<name>C7ZEV3_FUSV7</name>
<dbReference type="Gene3D" id="3.40.50.300">
    <property type="entry name" value="P-loop containing nucleotide triphosphate hydrolases"/>
    <property type="match status" value="1"/>
</dbReference>
<dbReference type="OrthoDB" id="408152at2759"/>
<organism evidence="2 3">
    <name type="scientific">Fusarium vanettenii (strain ATCC MYA-4622 / CBS 123669 / FGSC 9596 / NRRL 45880 / 77-13-4)</name>
    <name type="common">Fusarium solani subsp. pisi</name>
    <dbReference type="NCBI Taxonomy" id="660122"/>
    <lineage>
        <taxon>Eukaryota</taxon>
        <taxon>Fungi</taxon>
        <taxon>Dikarya</taxon>
        <taxon>Ascomycota</taxon>
        <taxon>Pezizomycotina</taxon>
        <taxon>Sordariomycetes</taxon>
        <taxon>Hypocreomycetidae</taxon>
        <taxon>Hypocreales</taxon>
        <taxon>Nectriaceae</taxon>
        <taxon>Fusarium</taxon>
        <taxon>Fusarium solani species complex</taxon>
        <taxon>Fusarium vanettenii</taxon>
    </lineage>
</organism>
<dbReference type="InParanoid" id="C7ZEV3"/>
<dbReference type="OMA" id="WVYEQHS"/>
<evidence type="ECO:0000256" key="1">
    <source>
        <dbReference type="SAM" id="Phobius"/>
    </source>
</evidence>
<dbReference type="AlphaFoldDB" id="C7ZEV3"/>
<keyword evidence="1" id="KW-1133">Transmembrane helix</keyword>
<dbReference type="HOGENOM" id="CLU_061199_1_0_1"/>
<dbReference type="KEGG" id="nhe:NECHADRAFT_97095"/>
<keyword evidence="3" id="KW-1185">Reference proteome</keyword>
<reference evidence="2 3" key="1">
    <citation type="journal article" date="2009" name="PLoS Genet.">
        <title>The genome of Nectria haematococca: contribution of supernumerary chromosomes to gene expansion.</title>
        <authorList>
            <person name="Coleman J.J."/>
            <person name="Rounsley S.D."/>
            <person name="Rodriguez-Carres M."/>
            <person name="Kuo A."/>
            <person name="Wasmann C.C."/>
            <person name="Grimwood J."/>
            <person name="Schmutz J."/>
            <person name="Taga M."/>
            <person name="White G.J."/>
            <person name="Zhou S."/>
            <person name="Schwartz D.C."/>
            <person name="Freitag M."/>
            <person name="Ma L.J."/>
            <person name="Danchin E.G."/>
            <person name="Henrissat B."/>
            <person name="Coutinho P.M."/>
            <person name="Nelson D.R."/>
            <person name="Straney D."/>
            <person name="Napoli C.A."/>
            <person name="Barker B.M."/>
            <person name="Gribskov M."/>
            <person name="Rep M."/>
            <person name="Kroken S."/>
            <person name="Molnar I."/>
            <person name="Rensing C."/>
            <person name="Kennell J.C."/>
            <person name="Zamora J."/>
            <person name="Farman M.L."/>
            <person name="Selker E.U."/>
            <person name="Salamov A."/>
            <person name="Shapiro H."/>
            <person name="Pangilinan J."/>
            <person name="Lindquist E."/>
            <person name="Lamers C."/>
            <person name="Grigoriev I.V."/>
            <person name="Geiser D.M."/>
            <person name="Covert S.F."/>
            <person name="Temporini E."/>
            <person name="Vanetten H.D."/>
        </authorList>
    </citation>
    <scope>NUCLEOTIDE SEQUENCE [LARGE SCALE GENOMIC DNA]</scope>
    <source>
        <strain evidence="3">ATCC MYA-4622 / CBS 123669 / FGSC 9596 / NRRL 45880 / 77-13-4</strain>
    </source>
</reference>
<gene>
    <name evidence="2" type="ORF">NECHADRAFT_97095</name>
</gene>
<dbReference type="InterPro" id="IPR027417">
    <property type="entry name" value="P-loop_NTPase"/>
</dbReference>
<dbReference type="STRING" id="660122.C7ZEV3"/>
<dbReference type="InterPro" id="IPR040632">
    <property type="entry name" value="Sulfotransfer_4"/>
</dbReference>
<keyword evidence="1" id="KW-0472">Membrane</keyword>
<protein>
    <recommendedName>
        <fullName evidence="4">NAD dependent epimerase/dehydratase</fullName>
    </recommendedName>
</protein>
<feature type="transmembrane region" description="Helical" evidence="1">
    <location>
        <begin position="271"/>
        <end position="289"/>
    </location>
</feature>